<comment type="caution">
    <text evidence="1">The sequence shown here is derived from an EMBL/GenBank/DDBJ whole genome shotgun (WGS) entry which is preliminary data.</text>
</comment>
<sequence>MFSLIIANSKIRIEIIVDLINAKLTPQIARPSHKLFDVVSARYQQLPCQKYFSFKYMNLDYWTELIDYCRGQTVGIWQQCHKN</sequence>
<name>A0A2S4HEL3_9GAMM</name>
<gene>
    <name evidence="1" type="ORF">C0068_12610</name>
</gene>
<organism evidence="1 2">
    <name type="scientific">Zhongshania marina</name>
    <dbReference type="NCBI Taxonomy" id="2304603"/>
    <lineage>
        <taxon>Bacteria</taxon>
        <taxon>Pseudomonadati</taxon>
        <taxon>Pseudomonadota</taxon>
        <taxon>Gammaproteobacteria</taxon>
        <taxon>Cellvibrionales</taxon>
        <taxon>Spongiibacteraceae</taxon>
        <taxon>Zhongshania</taxon>
    </lineage>
</organism>
<evidence type="ECO:0000313" key="2">
    <source>
        <dbReference type="Proteomes" id="UP000237222"/>
    </source>
</evidence>
<protein>
    <submittedName>
        <fullName evidence="1">Uncharacterized protein</fullName>
    </submittedName>
</protein>
<dbReference type="Proteomes" id="UP000237222">
    <property type="component" value="Unassembled WGS sequence"/>
</dbReference>
<dbReference type="AlphaFoldDB" id="A0A2S4HEL3"/>
<evidence type="ECO:0000313" key="1">
    <source>
        <dbReference type="EMBL" id="POP52369.1"/>
    </source>
</evidence>
<accession>A0A2S4HEL3</accession>
<dbReference type="EMBL" id="PQGG01000029">
    <property type="protein sequence ID" value="POP52369.1"/>
    <property type="molecule type" value="Genomic_DNA"/>
</dbReference>
<proteinExistence type="predicted"/>
<reference evidence="1" key="1">
    <citation type="submission" date="2018-01" db="EMBL/GenBank/DDBJ databases">
        <authorList>
            <person name="Yu X.-D."/>
        </authorList>
    </citation>
    <scope>NUCLEOTIDE SEQUENCE</scope>
    <source>
        <strain evidence="1">ZX-21</strain>
    </source>
</reference>